<evidence type="ECO:0000256" key="6">
    <source>
        <dbReference type="PIRSR" id="PIRSR000699-2"/>
    </source>
</evidence>
<feature type="binding site" evidence="6">
    <location>
        <position position="82"/>
    </location>
    <ligand>
        <name>Mg(2+)</name>
        <dbReference type="ChEBI" id="CHEBI:18420"/>
        <note>ligand shared between all trimeric partners</note>
    </ligand>
</feature>
<dbReference type="SUPFAM" id="SSF46973">
    <property type="entry name" value="Enzyme IIa from lactose specific PTS, IIa-lac"/>
    <property type="match status" value="1"/>
</dbReference>
<evidence type="ECO:0000313" key="8">
    <source>
        <dbReference type="EMBL" id="SNU87079.1"/>
    </source>
</evidence>
<keyword evidence="2" id="KW-0762">Sugar transport</keyword>
<protein>
    <submittedName>
        <fullName evidence="8">PTS system cellobiose-specific transporter subunit IIA</fullName>
        <ecNumber evidence="8">2.7.1.-</ecNumber>
    </submittedName>
</protein>
<evidence type="ECO:0000256" key="3">
    <source>
        <dbReference type="ARBA" id="ARBA00022679"/>
    </source>
</evidence>
<keyword evidence="3 8" id="KW-0808">Transferase</keyword>
<organism evidence="8 9">
    <name type="scientific">Streptococcus merionis</name>
    <dbReference type="NCBI Taxonomy" id="400065"/>
    <lineage>
        <taxon>Bacteria</taxon>
        <taxon>Bacillati</taxon>
        <taxon>Bacillota</taxon>
        <taxon>Bacilli</taxon>
        <taxon>Lactobacillales</taxon>
        <taxon>Streptococcaceae</taxon>
        <taxon>Streptococcus</taxon>
    </lineage>
</organism>
<evidence type="ECO:0000256" key="7">
    <source>
        <dbReference type="PROSITE-ProRule" id="PRU00418"/>
    </source>
</evidence>
<keyword evidence="6" id="KW-0460">Magnesium</keyword>
<dbReference type="PIRSF" id="PIRSF000699">
    <property type="entry name" value="PTS_IILac_III"/>
    <property type="match status" value="1"/>
</dbReference>
<dbReference type="InterPro" id="IPR003188">
    <property type="entry name" value="PTS_IIA_lac/cel"/>
</dbReference>
<dbReference type="KEGG" id="smen:SAMEA4412692_0511"/>
<dbReference type="Pfam" id="PF02255">
    <property type="entry name" value="PTS_IIA"/>
    <property type="match status" value="1"/>
</dbReference>
<dbReference type="EMBL" id="LT906439">
    <property type="protein sequence ID" value="SNU87079.1"/>
    <property type="molecule type" value="Genomic_DNA"/>
</dbReference>
<dbReference type="OrthoDB" id="350602at2"/>
<dbReference type="InterPro" id="IPR036542">
    <property type="entry name" value="PTS_IIA_lac/cel_sf"/>
</dbReference>
<dbReference type="STRING" id="1123308.GCA_000380085_00922"/>
<evidence type="ECO:0000256" key="4">
    <source>
        <dbReference type="ARBA" id="ARBA00022683"/>
    </source>
</evidence>
<comment type="cofactor">
    <cofactor evidence="6">
        <name>Mg(2+)</name>
        <dbReference type="ChEBI" id="CHEBI:18420"/>
    </cofactor>
    <text evidence="6">Binds 1 Mg(2+) ion per trimer.</text>
</comment>
<name>A0A239SP90_9STRE</name>
<reference evidence="8 9" key="1">
    <citation type="submission" date="2017-06" db="EMBL/GenBank/DDBJ databases">
        <authorList>
            <consortium name="Pathogen Informatics"/>
        </authorList>
    </citation>
    <scope>NUCLEOTIDE SEQUENCE [LARGE SCALE GENOMIC DNA]</scope>
    <source>
        <strain evidence="8 9">NCTC13788</strain>
    </source>
</reference>
<evidence type="ECO:0000256" key="2">
    <source>
        <dbReference type="ARBA" id="ARBA00022597"/>
    </source>
</evidence>
<sequence length="114" mass="12401">MENESPLLETIMQLIMYGGDAKSKAVEAIRAAKKQEFTVAQEKLSEAQASLGLAHHAQTGLLTQEANGEAVSVSLLMVHGQDHLMNAITFIDMAKEVIDVYQEMAELKESCHGS</sequence>
<dbReference type="Proteomes" id="UP000215185">
    <property type="component" value="Chromosome 1"/>
</dbReference>
<dbReference type="EC" id="2.7.1.-" evidence="8"/>
<keyword evidence="4" id="KW-0598">Phosphotransferase system</keyword>
<keyword evidence="6" id="KW-0479">Metal-binding</keyword>
<keyword evidence="9" id="KW-1185">Reference proteome</keyword>
<dbReference type="PANTHER" id="PTHR34382:SF7">
    <property type="entry name" value="PTS SYSTEM N,N'-DIACETYLCHITOBIOSE-SPECIFIC EIIA COMPONENT"/>
    <property type="match status" value="1"/>
</dbReference>
<dbReference type="GO" id="GO:0016740">
    <property type="term" value="F:transferase activity"/>
    <property type="evidence" value="ECO:0007669"/>
    <property type="project" value="UniProtKB-KW"/>
</dbReference>
<dbReference type="PANTHER" id="PTHR34382">
    <property type="entry name" value="PTS SYSTEM N,N'-DIACETYLCHITOBIOSE-SPECIFIC EIIA COMPONENT"/>
    <property type="match status" value="1"/>
</dbReference>
<proteinExistence type="predicted"/>
<dbReference type="GO" id="GO:0046872">
    <property type="term" value="F:metal ion binding"/>
    <property type="evidence" value="ECO:0007669"/>
    <property type="project" value="UniProtKB-KW"/>
</dbReference>
<feature type="active site" description="Tele-phosphohistidine intermediate" evidence="5">
    <location>
        <position position="79"/>
    </location>
</feature>
<dbReference type="eggNOG" id="COG1447">
    <property type="taxonomic scope" value="Bacteria"/>
</dbReference>
<feature type="modified residue" description="Phosphohistidine; by HPr" evidence="7">
    <location>
        <position position="79"/>
    </location>
</feature>
<dbReference type="PROSITE" id="PS51095">
    <property type="entry name" value="PTS_EIIA_TYPE_3"/>
    <property type="match status" value="1"/>
</dbReference>
<evidence type="ECO:0000256" key="1">
    <source>
        <dbReference type="ARBA" id="ARBA00022448"/>
    </source>
</evidence>
<evidence type="ECO:0000256" key="5">
    <source>
        <dbReference type="PIRSR" id="PIRSR000699-1"/>
    </source>
</evidence>
<dbReference type="RefSeq" id="WP_018373495.1">
    <property type="nucleotide sequence ID" value="NZ_CASUGH010000021.1"/>
</dbReference>
<gene>
    <name evidence="8" type="primary">lacF_2</name>
    <name evidence="8" type="ORF">SAMEA4412692_00511</name>
</gene>
<dbReference type="AlphaFoldDB" id="A0A239SP90"/>
<dbReference type="GO" id="GO:0009401">
    <property type="term" value="P:phosphoenolpyruvate-dependent sugar phosphotransferase system"/>
    <property type="evidence" value="ECO:0007669"/>
    <property type="project" value="UniProtKB-KW"/>
</dbReference>
<keyword evidence="1" id="KW-0813">Transport</keyword>
<dbReference type="Gene3D" id="1.20.58.80">
    <property type="entry name" value="Phosphotransferase system, lactose/cellobiose-type IIA subunit"/>
    <property type="match status" value="1"/>
</dbReference>
<accession>A0A239SP90</accession>
<evidence type="ECO:0000313" key="9">
    <source>
        <dbReference type="Proteomes" id="UP000215185"/>
    </source>
</evidence>
<dbReference type="CDD" id="cd00215">
    <property type="entry name" value="PTS_IIA_lac"/>
    <property type="match status" value="1"/>
</dbReference>